<evidence type="ECO:0000313" key="1">
    <source>
        <dbReference type="EMBL" id="MFB9776299.1"/>
    </source>
</evidence>
<proteinExistence type="predicted"/>
<dbReference type="Proteomes" id="UP001589707">
    <property type="component" value="Unassembled WGS sequence"/>
</dbReference>
<accession>A0ABV5X2X2</accession>
<protein>
    <submittedName>
        <fullName evidence="1">Uncharacterized protein</fullName>
    </submittedName>
</protein>
<comment type="caution">
    <text evidence="1">The sequence shown here is derived from an EMBL/GenBank/DDBJ whole genome shotgun (WGS) entry which is preliminary data.</text>
</comment>
<reference evidence="1 2" key="1">
    <citation type="submission" date="2024-09" db="EMBL/GenBank/DDBJ databases">
        <authorList>
            <person name="Sun Q."/>
            <person name="Mori K."/>
        </authorList>
    </citation>
    <scope>NUCLEOTIDE SEQUENCE [LARGE SCALE GENOMIC DNA]</scope>
    <source>
        <strain evidence="1 2">JCM 11683</strain>
    </source>
</reference>
<evidence type="ECO:0000313" key="2">
    <source>
        <dbReference type="Proteomes" id="UP001589707"/>
    </source>
</evidence>
<name>A0ABV5X2X2_9MICO</name>
<gene>
    <name evidence="1" type="ORF">ACFFN1_07770</name>
</gene>
<sequence>MRRVDLARTSAEGVAHLKDYLMHAEKREAVGATQQIDDYNL</sequence>
<organism evidence="1 2">
    <name type="scientific">Brevibacterium otitidis</name>
    <dbReference type="NCBI Taxonomy" id="53364"/>
    <lineage>
        <taxon>Bacteria</taxon>
        <taxon>Bacillati</taxon>
        <taxon>Actinomycetota</taxon>
        <taxon>Actinomycetes</taxon>
        <taxon>Micrococcales</taxon>
        <taxon>Brevibacteriaceae</taxon>
        <taxon>Brevibacterium</taxon>
    </lineage>
</organism>
<keyword evidence="2" id="KW-1185">Reference proteome</keyword>
<dbReference type="EMBL" id="JBHMAU010000050">
    <property type="protein sequence ID" value="MFB9776299.1"/>
    <property type="molecule type" value="Genomic_DNA"/>
</dbReference>
<dbReference type="RefSeq" id="WP_376840120.1">
    <property type="nucleotide sequence ID" value="NZ_JBHMAU010000050.1"/>
</dbReference>